<reference evidence="1" key="1">
    <citation type="submission" date="2022-04" db="EMBL/GenBank/DDBJ databases">
        <title>Jade perch genome.</title>
        <authorList>
            <person name="Chao B."/>
        </authorList>
    </citation>
    <scope>NUCLEOTIDE SEQUENCE</scope>
    <source>
        <strain evidence="1">CB-2022</strain>
    </source>
</reference>
<evidence type="ECO:0000313" key="2">
    <source>
        <dbReference type="Proteomes" id="UP000831701"/>
    </source>
</evidence>
<feature type="non-terminal residue" evidence="1">
    <location>
        <position position="1"/>
    </location>
</feature>
<sequence>VLSRLGHFGSHLNAKQIMSRVEAFRDTNLRSLLRELRTDIAMAVDDPFPLVYGLADKNIITDQLLKDTLEKEGREGIHKAMYSLLSWVLEQSRSTTQAFWSNLSKDYNLDSYPKLRTLLTNLHSRRDAAASRSEKRSSGGHKTPHIKKRSHEDREANSHNQHPQYQAKTSDGPGVQTMSSSVQRPVTLPTSSSSSSASSSSSSSASSAEAREKIHIKQMFAPDGSAKKCIKVGGEFYSCAQSEEINGESKSKAAKDTFHHQGETTRDPVHYNDDECAVCKDGGELICCDGCPQAFHLACLDPPLTSIPRLKSERFKYISTRGGIGPWQCGWCCGNRVKRENDQLPVQSLIAQMKQTNTSSSNSIIDVSFFSSLSSSSLAGVTTGSVNGPSGRNPCSGGELLRVREVCGVCHLAGGDLIHCLQCLRSFHAHCHFSKGRSICLSCSRTWGSSAEKEVESRGLQVCPHMSTYLTPVVQTTHDQPSSISEPILHKDELDSILGD</sequence>
<dbReference type="EMBL" id="CM041533">
    <property type="protein sequence ID" value="KAI3374960.1"/>
    <property type="molecule type" value="Genomic_DNA"/>
</dbReference>
<proteinExistence type="predicted"/>
<organism evidence="1 2">
    <name type="scientific">Scortum barcoo</name>
    <name type="common">barcoo grunter</name>
    <dbReference type="NCBI Taxonomy" id="214431"/>
    <lineage>
        <taxon>Eukaryota</taxon>
        <taxon>Metazoa</taxon>
        <taxon>Chordata</taxon>
        <taxon>Craniata</taxon>
        <taxon>Vertebrata</taxon>
        <taxon>Euteleostomi</taxon>
        <taxon>Actinopterygii</taxon>
        <taxon>Neopterygii</taxon>
        <taxon>Teleostei</taxon>
        <taxon>Neoteleostei</taxon>
        <taxon>Acanthomorphata</taxon>
        <taxon>Eupercaria</taxon>
        <taxon>Centrarchiformes</taxon>
        <taxon>Terapontoidei</taxon>
        <taxon>Terapontidae</taxon>
        <taxon>Scortum</taxon>
    </lineage>
</organism>
<comment type="caution">
    <text evidence="1">The sequence shown here is derived from an EMBL/GenBank/DDBJ whole genome shotgun (WGS) entry which is preliminary data.</text>
</comment>
<name>A0ACB8X3X2_9TELE</name>
<feature type="non-terminal residue" evidence="1">
    <location>
        <position position="500"/>
    </location>
</feature>
<dbReference type="Proteomes" id="UP000831701">
    <property type="component" value="Chromosome 3"/>
</dbReference>
<accession>A0ACB8X3X2</accession>
<keyword evidence="2" id="KW-1185">Reference proteome</keyword>
<gene>
    <name evidence="1" type="ORF">L3Q82_021484</name>
</gene>
<evidence type="ECO:0000313" key="1">
    <source>
        <dbReference type="EMBL" id="KAI3374960.1"/>
    </source>
</evidence>
<protein>
    <submittedName>
        <fullName evidence="1">Uncharacterized protein</fullName>
    </submittedName>
</protein>